<keyword evidence="6" id="KW-1185">Reference proteome</keyword>
<evidence type="ECO:0000256" key="2">
    <source>
        <dbReference type="ARBA" id="ARBA00022553"/>
    </source>
</evidence>
<accession>A0ABQ4EJN9</accession>
<dbReference type="SUPFAM" id="SSF47336">
    <property type="entry name" value="ACP-like"/>
    <property type="match status" value="1"/>
</dbReference>
<keyword evidence="2" id="KW-0597">Phosphoprotein</keyword>
<proteinExistence type="predicted"/>
<sequence>MTAAVDPDLPDLDATAWETVLAMVILEVSGLRMPADASFFEAGLTSATLVGVFERLAGRLPPGLPVTVFFKYPTRRSLARHLAGQAALPATTLPTAAGRTHRSAVQDRRDLRSRLRERKG</sequence>
<dbReference type="EMBL" id="BONX01000004">
    <property type="protein sequence ID" value="GIG94456.1"/>
    <property type="molecule type" value="Genomic_DNA"/>
</dbReference>
<dbReference type="Proteomes" id="UP000621500">
    <property type="component" value="Unassembled WGS sequence"/>
</dbReference>
<protein>
    <recommendedName>
        <fullName evidence="4">Carrier domain-containing protein</fullName>
    </recommendedName>
</protein>
<dbReference type="InterPro" id="IPR036736">
    <property type="entry name" value="ACP-like_sf"/>
</dbReference>
<dbReference type="PROSITE" id="PS50075">
    <property type="entry name" value="CARRIER"/>
    <property type="match status" value="1"/>
</dbReference>
<dbReference type="SMART" id="SM00823">
    <property type="entry name" value="PKS_PP"/>
    <property type="match status" value="1"/>
</dbReference>
<reference evidence="5 6" key="1">
    <citation type="submission" date="2021-01" db="EMBL/GenBank/DDBJ databases">
        <title>Whole genome shotgun sequence of Plantactinospora mayteni NBRC 109088.</title>
        <authorList>
            <person name="Komaki H."/>
            <person name="Tamura T."/>
        </authorList>
    </citation>
    <scope>NUCLEOTIDE SEQUENCE [LARGE SCALE GENOMIC DNA]</scope>
    <source>
        <strain evidence="5 6">NBRC 109088</strain>
    </source>
</reference>
<dbReference type="Gene3D" id="1.10.1200.10">
    <property type="entry name" value="ACP-like"/>
    <property type="match status" value="1"/>
</dbReference>
<evidence type="ECO:0000256" key="1">
    <source>
        <dbReference type="ARBA" id="ARBA00022450"/>
    </source>
</evidence>
<feature type="domain" description="Carrier" evidence="4">
    <location>
        <begin position="12"/>
        <end position="86"/>
    </location>
</feature>
<feature type="compositionally biased region" description="Basic and acidic residues" evidence="3">
    <location>
        <begin position="104"/>
        <end position="120"/>
    </location>
</feature>
<dbReference type="InterPro" id="IPR020806">
    <property type="entry name" value="PKS_PP-bd"/>
</dbReference>
<feature type="region of interest" description="Disordered" evidence="3">
    <location>
        <begin position="92"/>
        <end position="120"/>
    </location>
</feature>
<evidence type="ECO:0000256" key="3">
    <source>
        <dbReference type="SAM" id="MobiDB-lite"/>
    </source>
</evidence>
<dbReference type="RefSeq" id="WP_203856083.1">
    <property type="nucleotide sequence ID" value="NZ_BAAAZQ010000002.1"/>
</dbReference>
<dbReference type="InterPro" id="IPR009081">
    <property type="entry name" value="PP-bd_ACP"/>
</dbReference>
<evidence type="ECO:0000259" key="4">
    <source>
        <dbReference type="PROSITE" id="PS50075"/>
    </source>
</evidence>
<keyword evidence="1" id="KW-0596">Phosphopantetheine</keyword>
<evidence type="ECO:0000313" key="5">
    <source>
        <dbReference type="EMBL" id="GIG94456.1"/>
    </source>
</evidence>
<organism evidence="5 6">
    <name type="scientific">Plantactinospora mayteni</name>
    <dbReference type="NCBI Taxonomy" id="566021"/>
    <lineage>
        <taxon>Bacteria</taxon>
        <taxon>Bacillati</taxon>
        <taxon>Actinomycetota</taxon>
        <taxon>Actinomycetes</taxon>
        <taxon>Micromonosporales</taxon>
        <taxon>Micromonosporaceae</taxon>
        <taxon>Plantactinospora</taxon>
    </lineage>
</organism>
<name>A0ABQ4EJN9_9ACTN</name>
<dbReference type="Pfam" id="PF00550">
    <property type="entry name" value="PP-binding"/>
    <property type="match status" value="1"/>
</dbReference>
<evidence type="ECO:0000313" key="6">
    <source>
        <dbReference type="Proteomes" id="UP000621500"/>
    </source>
</evidence>
<gene>
    <name evidence="5" type="ORF">Pma05_10290</name>
</gene>
<comment type="caution">
    <text evidence="5">The sequence shown here is derived from an EMBL/GenBank/DDBJ whole genome shotgun (WGS) entry which is preliminary data.</text>
</comment>